<dbReference type="Pfam" id="PF20421">
    <property type="entry name" value="DHR-2_Lobe_C"/>
    <property type="match status" value="1"/>
</dbReference>
<dbReference type="Pfam" id="PF06920">
    <property type="entry name" value="DHR-2_Lobe_A"/>
    <property type="match status" value="1"/>
</dbReference>
<dbReference type="PROSITE" id="PS50896">
    <property type="entry name" value="LISH"/>
    <property type="match status" value="1"/>
</dbReference>
<dbReference type="InterPro" id="IPR046773">
    <property type="entry name" value="DOCKER_Lobe_C"/>
</dbReference>
<dbReference type="Pfam" id="PF23554">
    <property type="entry name" value="TPR_DOCK"/>
    <property type="match status" value="1"/>
</dbReference>
<dbReference type="InterPro" id="IPR043162">
    <property type="entry name" value="DOCK_C_lobe_C"/>
</dbReference>
<dbReference type="GO" id="GO:0005886">
    <property type="term" value="C:plasma membrane"/>
    <property type="evidence" value="ECO:0007669"/>
    <property type="project" value="TreeGrafter"/>
</dbReference>
<dbReference type="Gene3D" id="1.25.40.410">
    <property type="match status" value="1"/>
</dbReference>
<dbReference type="CDD" id="cd08679">
    <property type="entry name" value="C2_DOCK180_related"/>
    <property type="match status" value="1"/>
</dbReference>
<evidence type="ECO:0000256" key="6">
    <source>
        <dbReference type="SAM" id="MobiDB-lite"/>
    </source>
</evidence>
<sequence length="1701" mass="191034">MSHVRAIQSRLVGSLASPSVPSSAKPSPAKFYHIFLDLRAFVGSFCAPGESAELFFSIYKHSDNPRFVTEECCVVLNHNGVMTREGGSTMRARALFTDIAHSDAQDALFLVCRVVRNGAMKMASSIGSGVVRSSTSPHSSGFVETPNYRRPFGCAVLELSELSKMVAEGLDVSPTREYTMPIYVPVNEALFSMLHQDIIAGNSREFEKSSRAEMLAVSVKIFHGDVSTIIKENMSFLQDIPLTLRLGFPDVVFPGDVRNELYIKLWSGEFPTLHAQSARLSMVNFARPGPAAQNVQVTVEVRDASGNMVENAISLGSGEPPVTQFHSLVFARNSQPTYGELIKLQLPLRGVPDWHLFFTFRNRTGNRALGPERVFAFAFQPLFPGQGAFLEDGSHTLVLYKADRLGQITPDMYLSSSPWVLPGQRPDQLTVSADLLRLAPPLRDTLIIRSSLCSTKFTQNPVLLSLLKWDQIPDKELLSTVLTKFTFVGEGEIVKFLSDIFDSLFGILVSQMNQSGEMDHLVFNALVTVLGIIQDRRFSNFQPVLDIYIEQHFNCASASSRMIKSMDRLLRNPTGTDTASPLRAALKVWHYVFKFITRARELQKSSELGMSGGATAEHLEATFKKEVRTHLMEVNRMMATSAPPSIIGTQTIALQHFTSILPELSKVFSTIELVTATTNFANAISNAKGKIVIWRLIMYLQIAVVLWIKPYFGRYDEFTQTQQGDSDSVKDASRVCWLESVRLCVTILAVMLDKLQQQLVSSTVLSDRTLIRQEQDNVEYLLMLLPRLLDSYRGFQNPANLRAIERTRTPATSPSSVPVTFPESYPFSLMASPPNAPRIVTRETAIVFLALILSAPTKHIYNFLESSYDIEGKDNFAALLMQFFNVATSILDNDAWPSTWLNVNILAHKVLIKMMDPVATLLKGIFVPPPSAAQQFKSDLWRDAFQMLFKLLSSDQLVIEDFTAQKRRAVWRLGGDIRGEGADILLRLWNCLKWPETPDADTSQGGYQPVLSPLIGQIVNLCLSHHDSLRNNAVGILFGMIISEHRQTGHFEQIENELVKKLDSLFMSQSKGDDISRAFFIAHLRQLFESTQVDNALRERVSTFLDCVDAFLKLLLSLRNLPEGEEYGDDRVIAMLRLMNFIREIGRDEMYIKYVHQLVNAHLQSQNYVEAALTLKLHSDLHDWDLYSFVPPMEDLGLPQQSQFHRKETLCLLILDYLGKGKAYESAIDICKELAKQHAEVTFNYTRLAEILRHQATLLELIINDQRYYPDYFRVAFFGEFPDALRSKQFIYRGYEWEKIPVAEDTWRPACGYSVRQRSTHQITAVSPEPNRTLPIFTCPDVPPTIRNYYEHRQVISRSIGVLFLRYRHSSVNVFSNTRPITKTDRDGNEEMWLEKTSYTTEQAFPTVLGRSDITEWEVVEISPVDHAYNEVEQKTRELDFLHLRYSALAKTAQIFSTNALSMTLNAAVDPPMDGIPGYREAYFNSTYITQHADREEQVDRLRTAIDDHVRVIDSCLKLHVQICPPEMLRFHQTLEDLFRKNFPEEIGRISAQGGFDDASSHAYARVNDQSSLQENASLQRSLSTNGQTNPLAFALSTAVPPQPMSPLVSSHGNGADVLLPPKRTPLQLHAAHVARHGINGVSSGWRQDTMSNSETGGSPRNSMITVGNSPSVIGPSGASIVGSLKGRFSRLGSLRSGRRG</sequence>
<dbReference type="InterPro" id="IPR032376">
    <property type="entry name" value="DOCK_N"/>
</dbReference>
<dbReference type="OrthoDB" id="18896at2759"/>
<feature type="domain" description="DOCKER" evidence="8">
    <location>
        <begin position="1142"/>
        <end position="1555"/>
    </location>
</feature>
<dbReference type="Gene3D" id="1.20.58.740">
    <property type="match status" value="1"/>
</dbReference>
<dbReference type="InterPro" id="IPR016024">
    <property type="entry name" value="ARM-type_fold"/>
</dbReference>
<dbReference type="InterPro" id="IPR046769">
    <property type="entry name" value="DOCKER_Lobe_A"/>
</dbReference>
<organism evidence="9 10">
    <name type="scientific">Boletus reticuloceps</name>
    <dbReference type="NCBI Taxonomy" id="495285"/>
    <lineage>
        <taxon>Eukaryota</taxon>
        <taxon>Fungi</taxon>
        <taxon>Dikarya</taxon>
        <taxon>Basidiomycota</taxon>
        <taxon>Agaricomycotina</taxon>
        <taxon>Agaricomycetes</taxon>
        <taxon>Agaricomycetidae</taxon>
        <taxon>Boletales</taxon>
        <taxon>Boletineae</taxon>
        <taxon>Boletaceae</taxon>
        <taxon>Boletoideae</taxon>
        <taxon>Boletus</taxon>
    </lineage>
</organism>
<comment type="subcellular location">
    <subcellularLocation>
        <location evidence="1">Cytoplasm</location>
    </subcellularLocation>
</comment>
<dbReference type="SUPFAM" id="SSF48371">
    <property type="entry name" value="ARM repeat"/>
    <property type="match status" value="1"/>
</dbReference>
<dbReference type="Proteomes" id="UP000683000">
    <property type="component" value="Unassembled WGS sequence"/>
</dbReference>
<dbReference type="Gene3D" id="2.60.40.150">
    <property type="entry name" value="C2 domain"/>
    <property type="match status" value="1"/>
</dbReference>
<comment type="similarity">
    <text evidence="5">Belongs to the DOCK family.</text>
</comment>
<name>A0A8I3AC55_9AGAM</name>
<evidence type="ECO:0000259" key="8">
    <source>
        <dbReference type="PROSITE" id="PS51651"/>
    </source>
</evidence>
<dbReference type="InterPro" id="IPR006594">
    <property type="entry name" value="LisH"/>
</dbReference>
<keyword evidence="10" id="KW-1185">Reference proteome</keyword>
<keyword evidence="3" id="KW-0597">Phosphoprotein</keyword>
<dbReference type="InterPro" id="IPR035892">
    <property type="entry name" value="C2_domain_sf"/>
</dbReference>
<evidence type="ECO:0000256" key="2">
    <source>
        <dbReference type="ARBA" id="ARBA00022490"/>
    </source>
</evidence>
<evidence type="ECO:0000256" key="4">
    <source>
        <dbReference type="ARBA" id="ARBA00022658"/>
    </source>
</evidence>
<evidence type="ECO:0000256" key="5">
    <source>
        <dbReference type="PROSITE-ProRule" id="PRU00983"/>
    </source>
</evidence>
<dbReference type="CDD" id="cd11684">
    <property type="entry name" value="DHR2_DOCK"/>
    <property type="match status" value="1"/>
</dbReference>
<evidence type="ECO:0000259" key="7">
    <source>
        <dbReference type="PROSITE" id="PS51650"/>
    </source>
</evidence>
<keyword evidence="2" id="KW-0963">Cytoplasm</keyword>
<dbReference type="InterPro" id="IPR043161">
    <property type="entry name" value="DOCK_C_lobe_A"/>
</dbReference>
<dbReference type="EMBL" id="JAGFBS010000007">
    <property type="protein sequence ID" value="KAG6378093.1"/>
    <property type="molecule type" value="Genomic_DNA"/>
</dbReference>
<dbReference type="InterPro" id="IPR056372">
    <property type="entry name" value="TPR_DOCK"/>
</dbReference>
<dbReference type="InterPro" id="IPR027007">
    <property type="entry name" value="C2_DOCK-type_domain"/>
</dbReference>
<comment type="caution">
    <text evidence="9">The sequence shown here is derived from an EMBL/GenBank/DDBJ whole genome shotgun (WGS) entry which is preliminary data.</text>
</comment>
<protein>
    <submittedName>
        <fullName evidence="9">Putative cytoplasmic protein</fullName>
    </submittedName>
</protein>
<evidence type="ECO:0000313" key="9">
    <source>
        <dbReference type="EMBL" id="KAG6378093.1"/>
    </source>
</evidence>
<dbReference type="GO" id="GO:0005085">
    <property type="term" value="F:guanyl-nucleotide exchange factor activity"/>
    <property type="evidence" value="ECO:0007669"/>
    <property type="project" value="UniProtKB-KW"/>
</dbReference>
<dbReference type="GO" id="GO:0005737">
    <property type="term" value="C:cytoplasm"/>
    <property type="evidence" value="ECO:0007669"/>
    <property type="project" value="UniProtKB-SubCell"/>
</dbReference>
<dbReference type="PANTHER" id="PTHR45653">
    <property type="entry name" value="DEDICATOR OF CYTOKINESIS"/>
    <property type="match status" value="1"/>
</dbReference>
<dbReference type="PROSITE" id="PS51651">
    <property type="entry name" value="DOCKER"/>
    <property type="match status" value="1"/>
</dbReference>
<reference evidence="9" key="1">
    <citation type="submission" date="2021-03" db="EMBL/GenBank/DDBJ databases">
        <title>Evolutionary innovations through gain and loss of genes in the ectomycorrhizal Boletales.</title>
        <authorList>
            <person name="Wu G."/>
            <person name="Miyauchi S."/>
            <person name="Morin E."/>
            <person name="Yang Z.-L."/>
            <person name="Xu J."/>
            <person name="Martin F.M."/>
        </authorList>
    </citation>
    <scope>NUCLEOTIDE SEQUENCE</scope>
    <source>
        <strain evidence="9">BR01</strain>
    </source>
</reference>
<keyword evidence="4" id="KW-0344">Guanine-nucleotide releasing factor</keyword>
<dbReference type="Pfam" id="PF16172">
    <property type="entry name" value="DOCK_N"/>
    <property type="match status" value="1"/>
</dbReference>
<dbReference type="PROSITE" id="PS51650">
    <property type="entry name" value="C2_DOCK"/>
    <property type="match status" value="1"/>
</dbReference>
<feature type="domain" description="C2 DOCK-type" evidence="7">
    <location>
        <begin position="258"/>
        <end position="453"/>
    </location>
</feature>
<dbReference type="Pfam" id="PF14429">
    <property type="entry name" value="DOCK-C2"/>
    <property type="match status" value="1"/>
</dbReference>
<accession>A0A8I3AC55</accession>
<proteinExistence type="inferred from homology"/>
<dbReference type="InterPro" id="IPR027357">
    <property type="entry name" value="DOCKER_dom"/>
</dbReference>
<gene>
    <name evidence="9" type="ORF">JVT61DRAFT_13776</name>
</gene>
<dbReference type="GO" id="GO:0031267">
    <property type="term" value="F:small GTPase binding"/>
    <property type="evidence" value="ECO:0007669"/>
    <property type="project" value="TreeGrafter"/>
</dbReference>
<evidence type="ECO:0000256" key="3">
    <source>
        <dbReference type="ARBA" id="ARBA00022553"/>
    </source>
</evidence>
<feature type="region of interest" description="Disordered" evidence="6">
    <location>
        <begin position="1641"/>
        <end position="1663"/>
    </location>
</feature>
<dbReference type="InterPro" id="IPR026791">
    <property type="entry name" value="DOCK"/>
</dbReference>
<dbReference type="PANTHER" id="PTHR45653:SF10">
    <property type="entry name" value="MYOBLAST CITY, ISOFORM B"/>
    <property type="match status" value="1"/>
</dbReference>
<evidence type="ECO:0000313" key="10">
    <source>
        <dbReference type="Proteomes" id="UP000683000"/>
    </source>
</evidence>
<evidence type="ECO:0000256" key="1">
    <source>
        <dbReference type="ARBA" id="ARBA00004496"/>
    </source>
</evidence>
<dbReference type="GO" id="GO:0007264">
    <property type="term" value="P:small GTPase-mediated signal transduction"/>
    <property type="evidence" value="ECO:0007669"/>
    <property type="project" value="InterPro"/>
</dbReference>